<dbReference type="PANTHER" id="PTHR31314">
    <property type="entry name" value="MYB FAMILY TRANSCRIPTION FACTOR PHL7-LIKE"/>
    <property type="match status" value="1"/>
</dbReference>
<keyword evidence="2" id="KW-0805">Transcription regulation</keyword>
<keyword evidence="3" id="KW-0804">Transcription</keyword>
<feature type="compositionally biased region" description="Polar residues" evidence="5">
    <location>
        <begin position="82"/>
        <end position="92"/>
    </location>
</feature>
<evidence type="ECO:0000313" key="7">
    <source>
        <dbReference type="Proteomes" id="UP001652660"/>
    </source>
</evidence>
<comment type="subcellular location">
    <subcellularLocation>
        <location evidence="1">Nucleus</location>
    </subcellularLocation>
</comment>
<reference evidence="8" key="2">
    <citation type="submission" date="2025-08" db="UniProtKB">
        <authorList>
            <consortium name="RefSeq"/>
        </authorList>
    </citation>
    <scope>IDENTIFICATION</scope>
    <source>
        <tissue evidence="8">Leaves</tissue>
    </source>
</reference>
<name>A0A6P6VUH0_COFAR</name>
<dbReference type="GO" id="GO:0005634">
    <property type="term" value="C:nucleus"/>
    <property type="evidence" value="ECO:0007669"/>
    <property type="project" value="UniProtKB-SubCell"/>
</dbReference>
<feature type="compositionally biased region" description="Polar residues" evidence="5">
    <location>
        <begin position="38"/>
        <end position="60"/>
    </location>
</feature>
<evidence type="ECO:0000259" key="6">
    <source>
        <dbReference type="PROSITE" id="PS51294"/>
    </source>
</evidence>
<feature type="region of interest" description="Disordered" evidence="5">
    <location>
        <begin position="25"/>
        <end position="92"/>
    </location>
</feature>
<evidence type="ECO:0000256" key="4">
    <source>
        <dbReference type="ARBA" id="ARBA00023242"/>
    </source>
</evidence>
<dbReference type="GO" id="GO:0003677">
    <property type="term" value="F:DNA binding"/>
    <property type="evidence" value="ECO:0007669"/>
    <property type="project" value="InterPro"/>
</dbReference>
<evidence type="ECO:0000256" key="5">
    <source>
        <dbReference type="SAM" id="MobiDB-lite"/>
    </source>
</evidence>
<keyword evidence="7" id="KW-1185">Reference proteome</keyword>
<dbReference type="Proteomes" id="UP001652660">
    <property type="component" value="Chromosome 2c"/>
</dbReference>
<accession>A0A6P6VUH0</accession>
<gene>
    <name evidence="8" type="primary">LOC113726173</name>
</gene>
<reference evidence="7" key="1">
    <citation type="journal article" date="2025" name="Foods">
        <title>Unveiling the Microbial Signatures of Arabica Coffee Cherries: Insights into Ripeness Specific Diversity, Functional Traits, and Implications for Quality and Safety.</title>
        <authorList>
            <consortium name="RefSeq"/>
            <person name="Tenea G.N."/>
            <person name="Cifuentes V."/>
            <person name="Reyes P."/>
            <person name="Cevallos-Vallejos M."/>
        </authorList>
    </citation>
    <scope>NUCLEOTIDE SEQUENCE [LARGE SCALE GENOMIC DNA]</scope>
</reference>
<dbReference type="OrthoDB" id="551907at2759"/>
<dbReference type="NCBIfam" id="TIGR01557">
    <property type="entry name" value="myb_SHAQKYF"/>
    <property type="match status" value="1"/>
</dbReference>
<evidence type="ECO:0000313" key="8">
    <source>
        <dbReference type="RefSeq" id="XP_027105537.1"/>
    </source>
</evidence>
<dbReference type="Gene3D" id="1.10.10.60">
    <property type="entry name" value="Homeodomain-like"/>
    <property type="match status" value="1"/>
</dbReference>
<keyword evidence="4" id="KW-0539">Nucleus</keyword>
<proteinExistence type="predicted"/>
<dbReference type="PROSITE" id="PS51294">
    <property type="entry name" value="HTH_MYB"/>
    <property type="match status" value="1"/>
</dbReference>
<dbReference type="InterPro" id="IPR006447">
    <property type="entry name" value="Myb_dom_plants"/>
</dbReference>
<organism evidence="7 8">
    <name type="scientific">Coffea arabica</name>
    <name type="common">Arabian coffee</name>
    <dbReference type="NCBI Taxonomy" id="13443"/>
    <lineage>
        <taxon>Eukaryota</taxon>
        <taxon>Viridiplantae</taxon>
        <taxon>Streptophyta</taxon>
        <taxon>Embryophyta</taxon>
        <taxon>Tracheophyta</taxon>
        <taxon>Spermatophyta</taxon>
        <taxon>Magnoliopsida</taxon>
        <taxon>eudicotyledons</taxon>
        <taxon>Gunneridae</taxon>
        <taxon>Pentapetalae</taxon>
        <taxon>asterids</taxon>
        <taxon>lamiids</taxon>
        <taxon>Gentianales</taxon>
        <taxon>Rubiaceae</taxon>
        <taxon>Ixoroideae</taxon>
        <taxon>Gardenieae complex</taxon>
        <taxon>Bertiereae - Coffeeae clade</taxon>
        <taxon>Coffeeae</taxon>
        <taxon>Coffea</taxon>
    </lineage>
</organism>
<dbReference type="InterPro" id="IPR017930">
    <property type="entry name" value="Myb_dom"/>
</dbReference>
<dbReference type="Pfam" id="PF00249">
    <property type="entry name" value="Myb_DNA-binding"/>
    <property type="match status" value="1"/>
</dbReference>
<dbReference type="SUPFAM" id="SSF46689">
    <property type="entry name" value="Homeodomain-like"/>
    <property type="match status" value="1"/>
</dbReference>
<dbReference type="RefSeq" id="XP_027105537.1">
    <property type="nucleotide sequence ID" value="XM_027249736.2"/>
</dbReference>
<dbReference type="GO" id="GO:0003700">
    <property type="term" value="F:DNA-binding transcription factor activity"/>
    <property type="evidence" value="ECO:0007669"/>
    <property type="project" value="InterPro"/>
</dbReference>
<evidence type="ECO:0000256" key="1">
    <source>
        <dbReference type="ARBA" id="ARBA00004123"/>
    </source>
</evidence>
<dbReference type="FunFam" id="1.10.10.60:FF:000002">
    <property type="entry name" value="Myb family transcription factor"/>
    <property type="match status" value="1"/>
</dbReference>
<dbReference type="GeneID" id="113726173"/>
<dbReference type="InterPro" id="IPR009057">
    <property type="entry name" value="Homeodomain-like_sf"/>
</dbReference>
<feature type="domain" description="HTH myb-type" evidence="6">
    <location>
        <begin position="104"/>
        <end position="164"/>
    </location>
</feature>
<evidence type="ECO:0000256" key="2">
    <source>
        <dbReference type="ARBA" id="ARBA00023015"/>
    </source>
</evidence>
<dbReference type="InterPro" id="IPR001005">
    <property type="entry name" value="SANT/Myb"/>
</dbReference>
<protein>
    <recommendedName>
        <fullName evidence="6">HTH myb-type domain-containing protein</fullName>
    </recommendedName>
</protein>
<dbReference type="InterPro" id="IPR046955">
    <property type="entry name" value="PHR1-like"/>
</dbReference>
<evidence type="ECO:0000256" key="3">
    <source>
        <dbReference type="ARBA" id="ARBA00023163"/>
    </source>
</evidence>
<dbReference type="PANTHER" id="PTHR31314:SF128">
    <property type="entry name" value="OS11G0106100 PROTEIN"/>
    <property type="match status" value="1"/>
</dbReference>
<sequence>MSTKSATTLAEEFNCEAMVEDSDVNAKLKSDRNEDDTAQTSPDSSLNISSIDLNEEASSNVDEETSSEVPDLSLVDCEKSSEGNSENYCTSVERNEKKVRQYNRSKLPRLRWTPDLHLSFVHAIERLGGQERATPKLVLQLMNVRGLSIAHVKSHLQMYRSKKLDESGQVIGLAKRGMQGKGPFSGRMDQMCSPVEQFRYQNGAIVVASNPNGGNNIVNILSNASLQSPYETKSLSSRFQQWSYYQDSMMKSQGKSCNSSIFHAMHGATRNGPIRPSSFLEEKRWPPREFSSHHLKEKRVDPTASKWANAPFQPLYNQFHQPENSAGATYFMQRANWNRRDSLTAERVETNGNNPANILKIESPYRHQMMNEHKILDGKEWSPDLQLSLSRSLGSYKDMAQNKGESDVNTRLSLSL</sequence>
<dbReference type="AlphaFoldDB" id="A0A6P6VUH0"/>